<organism evidence="1 2">
    <name type="scientific">candidate division WWE3 bacterium RIFCSPHIGHO2_01_FULL_48_15</name>
    <dbReference type="NCBI Taxonomy" id="1802619"/>
    <lineage>
        <taxon>Bacteria</taxon>
        <taxon>Katanobacteria</taxon>
    </lineage>
</organism>
<name>A0A1F4VFM8_UNCKA</name>
<proteinExistence type="predicted"/>
<accession>A0A1F4VFM8</accession>
<reference evidence="1 2" key="1">
    <citation type="journal article" date="2016" name="Nat. Commun.">
        <title>Thousands of microbial genomes shed light on interconnected biogeochemical processes in an aquifer system.</title>
        <authorList>
            <person name="Anantharaman K."/>
            <person name="Brown C.T."/>
            <person name="Hug L.A."/>
            <person name="Sharon I."/>
            <person name="Castelle C.J."/>
            <person name="Probst A.J."/>
            <person name="Thomas B.C."/>
            <person name="Singh A."/>
            <person name="Wilkins M.J."/>
            <person name="Karaoz U."/>
            <person name="Brodie E.L."/>
            <person name="Williams K.H."/>
            <person name="Hubbard S.S."/>
            <person name="Banfield J.F."/>
        </authorList>
    </citation>
    <scope>NUCLEOTIDE SEQUENCE [LARGE SCALE GENOMIC DNA]</scope>
</reference>
<dbReference type="STRING" id="1802619.A2797_01410"/>
<evidence type="ECO:0000313" key="2">
    <source>
        <dbReference type="Proteomes" id="UP000179005"/>
    </source>
</evidence>
<dbReference type="EMBL" id="MEVC01000005">
    <property type="protein sequence ID" value="OGC56007.1"/>
    <property type="molecule type" value="Genomic_DNA"/>
</dbReference>
<dbReference type="AlphaFoldDB" id="A0A1F4VFM8"/>
<protein>
    <submittedName>
        <fullName evidence="1">Uncharacterized protein</fullName>
    </submittedName>
</protein>
<dbReference type="Proteomes" id="UP000179005">
    <property type="component" value="Unassembled WGS sequence"/>
</dbReference>
<sequence>MHIVASSTSAEGAIISNTNTAGTSFIALSETDTSATPFYIQRYGSTHASANGVDIWNANEGFLRFATNNTQRLRIGGTTGNVAIGPDNPDTFVNDLLHVTSSTADKQAYFAIGANAIQLQPKASAHSNAVLIDLINSETGGKRNIIMSTTNGLEFNDVTGTSEWRWRTNTGTQRMKLDASGTITLAHGDAPTTGGLRFTQVGSAGEAISWMHTNDSTMITLGRQSDDVIRLTNANLAIGAGGMLLTEETTPGTVIRMKNATYISGDAGGSARRLIGMNAVSRVAIDPDVMGVQIFGGIEMMAAGSQASPTGGNKGGGTINVAGNIYKNDSLYSNPDYAFEHYFTGSIVKFAGNEGASDYPGLWSLADVKAYAQQNYELPRVADKKGIFDRTDILLEKMEEVYLYLFGHEDRLAALENEEITVDGDGELADENGKITAETVEAKEGIFETLTSTIEAVFDHVKAQTLDVAGKLTAKTAQIASAVIDNLTVKRARANELEMVDRATGEIYCTWVENGDWQKSLGPCP</sequence>
<gene>
    <name evidence="1" type="ORF">A2797_01410</name>
</gene>
<comment type="caution">
    <text evidence="1">The sequence shown here is derived from an EMBL/GenBank/DDBJ whole genome shotgun (WGS) entry which is preliminary data.</text>
</comment>
<evidence type="ECO:0000313" key="1">
    <source>
        <dbReference type="EMBL" id="OGC56007.1"/>
    </source>
</evidence>